<protein>
    <submittedName>
        <fullName evidence="1">Uncharacterized protein</fullName>
    </submittedName>
</protein>
<dbReference type="Proteomes" id="UP001143910">
    <property type="component" value="Unassembled WGS sequence"/>
</dbReference>
<name>A0ACC1NVM2_9HYPO</name>
<keyword evidence="2" id="KW-1185">Reference proteome</keyword>
<gene>
    <name evidence="1" type="ORF">NQ176_g1126</name>
</gene>
<sequence length="144" mass="15672">MDGDANVLDIGADDDPRFLHLFCGLELAHDLAENADARVPPLRKGKDLAIAVLLDVLDKVLRLVAGCVCDGHATSDAGRRQNVEAMGLGESIEPMVELQRSCGCIVDLPRSRTRAKQAASSPRRNLALYFTLNWPSFFPKASEL</sequence>
<evidence type="ECO:0000313" key="1">
    <source>
        <dbReference type="EMBL" id="KAJ2982838.1"/>
    </source>
</evidence>
<accession>A0ACC1NVM2</accession>
<reference evidence="1" key="1">
    <citation type="submission" date="2022-08" db="EMBL/GenBank/DDBJ databases">
        <title>Genome Sequence of Lecanicillium fungicola.</title>
        <authorList>
            <person name="Buettner E."/>
        </authorList>
    </citation>
    <scope>NUCLEOTIDE SEQUENCE</scope>
    <source>
        <strain evidence="1">Babe33</strain>
    </source>
</reference>
<comment type="caution">
    <text evidence="1">The sequence shown here is derived from an EMBL/GenBank/DDBJ whole genome shotgun (WGS) entry which is preliminary data.</text>
</comment>
<organism evidence="1 2">
    <name type="scientific">Zarea fungicola</name>
    <dbReference type="NCBI Taxonomy" id="93591"/>
    <lineage>
        <taxon>Eukaryota</taxon>
        <taxon>Fungi</taxon>
        <taxon>Dikarya</taxon>
        <taxon>Ascomycota</taxon>
        <taxon>Pezizomycotina</taxon>
        <taxon>Sordariomycetes</taxon>
        <taxon>Hypocreomycetidae</taxon>
        <taxon>Hypocreales</taxon>
        <taxon>Cordycipitaceae</taxon>
        <taxon>Zarea</taxon>
    </lineage>
</organism>
<proteinExistence type="predicted"/>
<evidence type="ECO:0000313" key="2">
    <source>
        <dbReference type="Proteomes" id="UP001143910"/>
    </source>
</evidence>
<dbReference type="EMBL" id="JANJQO010000055">
    <property type="protein sequence ID" value="KAJ2982838.1"/>
    <property type="molecule type" value="Genomic_DNA"/>
</dbReference>